<keyword evidence="3" id="KW-1185">Reference proteome</keyword>
<comment type="caution">
    <text evidence="2">The sequence shown here is derived from an EMBL/GenBank/DDBJ whole genome shotgun (WGS) entry which is preliminary data.</text>
</comment>
<dbReference type="Proteomes" id="UP000265520">
    <property type="component" value="Unassembled WGS sequence"/>
</dbReference>
<evidence type="ECO:0000313" key="3">
    <source>
        <dbReference type="Proteomes" id="UP000265520"/>
    </source>
</evidence>
<reference evidence="2 3" key="1">
    <citation type="journal article" date="2018" name="Front. Plant Sci.">
        <title>Red Clover (Trifolium pratense) and Zigzag Clover (T. medium) - A Picture of Genomic Similarities and Differences.</title>
        <authorList>
            <person name="Dluhosova J."/>
            <person name="Istvanek J."/>
            <person name="Nedelnik J."/>
            <person name="Repkova J."/>
        </authorList>
    </citation>
    <scope>NUCLEOTIDE SEQUENCE [LARGE SCALE GENOMIC DNA]</scope>
    <source>
        <strain evidence="3">cv. 10/8</strain>
        <tissue evidence="2">Leaf</tissue>
    </source>
</reference>
<evidence type="ECO:0000256" key="1">
    <source>
        <dbReference type="SAM" id="MobiDB-lite"/>
    </source>
</evidence>
<dbReference type="AlphaFoldDB" id="A0A392QJN3"/>
<name>A0A392QJN3_9FABA</name>
<feature type="compositionally biased region" description="Polar residues" evidence="1">
    <location>
        <begin position="67"/>
        <end position="84"/>
    </location>
</feature>
<accession>A0A392QJN3</accession>
<evidence type="ECO:0000313" key="2">
    <source>
        <dbReference type="EMBL" id="MCI24581.1"/>
    </source>
</evidence>
<feature type="region of interest" description="Disordered" evidence="1">
    <location>
        <begin position="1"/>
        <end position="84"/>
    </location>
</feature>
<dbReference type="EMBL" id="LXQA010142274">
    <property type="protein sequence ID" value="MCI24581.1"/>
    <property type="molecule type" value="Genomic_DNA"/>
</dbReference>
<feature type="compositionally biased region" description="Polar residues" evidence="1">
    <location>
        <begin position="47"/>
        <end position="59"/>
    </location>
</feature>
<proteinExistence type="predicted"/>
<sequence>MGTIKALSELVAGKGDGPTSQNEEQIRRTPHSDSCSQQGSRRIDRASPSSKQGYQNPWQLTAPASAPSFQLSTSHSDIIVSSGS</sequence>
<organism evidence="2 3">
    <name type="scientific">Trifolium medium</name>
    <dbReference type="NCBI Taxonomy" id="97028"/>
    <lineage>
        <taxon>Eukaryota</taxon>
        <taxon>Viridiplantae</taxon>
        <taxon>Streptophyta</taxon>
        <taxon>Embryophyta</taxon>
        <taxon>Tracheophyta</taxon>
        <taxon>Spermatophyta</taxon>
        <taxon>Magnoliopsida</taxon>
        <taxon>eudicotyledons</taxon>
        <taxon>Gunneridae</taxon>
        <taxon>Pentapetalae</taxon>
        <taxon>rosids</taxon>
        <taxon>fabids</taxon>
        <taxon>Fabales</taxon>
        <taxon>Fabaceae</taxon>
        <taxon>Papilionoideae</taxon>
        <taxon>50 kb inversion clade</taxon>
        <taxon>NPAAA clade</taxon>
        <taxon>Hologalegina</taxon>
        <taxon>IRL clade</taxon>
        <taxon>Trifolieae</taxon>
        <taxon>Trifolium</taxon>
    </lineage>
</organism>
<protein>
    <submittedName>
        <fullName evidence="2">Uncharacterized protein</fullName>
    </submittedName>
</protein>